<feature type="region of interest" description="Disordered" evidence="10">
    <location>
        <begin position="349"/>
        <end position="382"/>
    </location>
</feature>
<evidence type="ECO:0000256" key="4">
    <source>
        <dbReference type="ARBA" id="ARBA00023024"/>
    </source>
</evidence>
<dbReference type="PROSITE" id="PS51910">
    <property type="entry name" value="GH18_2"/>
    <property type="match status" value="1"/>
</dbReference>
<dbReference type="PANTHER" id="PTHR45708">
    <property type="entry name" value="ENDOCHITINASE"/>
    <property type="match status" value="1"/>
</dbReference>
<dbReference type="Proteomes" id="UP000193922">
    <property type="component" value="Unassembled WGS sequence"/>
</dbReference>
<dbReference type="Gene3D" id="3.20.20.80">
    <property type="entry name" value="Glycosidases"/>
    <property type="match status" value="1"/>
</dbReference>
<keyword evidence="4" id="KW-0146">Chitin degradation</keyword>
<dbReference type="InterPro" id="IPR050542">
    <property type="entry name" value="Glycosyl_Hydrlase18_Chitinase"/>
</dbReference>
<gene>
    <name evidence="13" type="ORF">DL89DRAFT_263597</name>
</gene>
<dbReference type="RefSeq" id="XP_040746751.1">
    <property type="nucleotide sequence ID" value="XM_040885896.1"/>
</dbReference>
<evidence type="ECO:0000259" key="12">
    <source>
        <dbReference type="PROSITE" id="PS51910"/>
    </source>
</evidence>
<dbReference type="InterPro" id="IPR001223">
    <property type="entry name" value="Glyco_hydro18_cat"/>
</dbReference>
<evidence type="ECO:0000256" key="9">
    <source>
        <dbReference type="RuleBase" id="RU004453"/>
    </source>
</evidence>
<evidence type="ECO:0000256" key="10">
    <source>
        <dbReference type="SAM" id="MobiDB-lite"/>
    </source>
</evidence>
<name>A0A1Y1WIZ5_9FUNG</name>
<keyword evidence="11" id="KW-0732">Signal</keyword>
<dbReference type="PROSITE" id="PS01095">
    <property type="entry name" value="GH18_1"/>
    <property type="match status" value="1"/>
</dbReference>
<organism evidence="13 14">
    <name type="scientific">Linderina pennispora</name>
    <dbReference type="NCBI Taxonomy" id="61395"/>
    <lineage>
        <taxon>Eukaryota</taxon>
        <taxon>Fungi</taxon>
        <taxon>Fungi incertae sedis</taxon>
        <taxon>Zoopagomycota</taxon>
        <taxon>Kickxellomycotina</taxon>
        <taxon>Kickxellomycetes</taxon>
        <taxon>Kickxellales</taxon>
        <taxon>Kickxellaceae</taxon>
        <taxon>Linderina</taxon>
    </lineage>
</organism>
<feature type="chain" id="PRO_5012621115" description="chitinase" evidence="11">
    <location>
        <begin position="22"/>
        <end position="427"/>
    </location>
</feature>
<dbReference type="InterPro" id="IPR001579">
    <property type="entry name" value="Glyco_hydro_18_chit_AS"/>
</dbReference>
<feature type="domain" description="GH18" evidence="12">
    <location>
        <begin position="28"/>
        <end position="311"/>
    </location>
</feature>
<keyword evidence="5" id="KW-0119">Carbohydrate metabolism</keyword>
<dbReference type="EC" id="3.2.1.14" evidence="2"/>
<evidence type="ECO:0000256" key="3">
    <source>
        <dbReference type="ARBA" id="ARBA00022801"/>
    </source>
</evidence>
<dbReference type="SUPFAM" id="SSF51445">
    <property type="entry name" value="(Trans)glycosidases"/>
    <property type="match status" value="1"/>
</dbReference>
<evidence type="ECO:0000313" key="14">
    <source>
        <dbReference type="Proteomes" id="UP000193922"/>
    </source>
</evidence>
<comment type="catalytic activity">
    <reaction evidence="1">
        <text>Random endo-hydrolysis of N-acetyl-beta-D-glucosaminide (1-&gt;4)-beta-linkages in chitin and chitodextrins.</text>
        <dbReference type="EC" id="3.2.1.14"/>
    </reaction>
</comment>
<evidence type="ECO:0000256" key="6">
    <source>
        <dbReference type="ARBA" id="ARBA00023295"/>
    </source>
</evidence>
<accession>A0A1Y1WIZ5</accession>
<keyword evidence="7" id="KW-0624">Polysaccharide degradation</keyword>
<keyword evidence="14" id="KW-1185">Reference proteome</keyword>
<dbReference type="OrthoDB" id="6020543at2759"/>
<dbReference type="AlphaFoldDB" id="A0A1Y1WIZ5"/>
<dbReference type="EMBL" id="MCFD01000001">
    <property type="protein sequence ID" value="ORX73540.1"/>
    <property type="molecule type" value="Genomic_DNA"/>
</dbReference>
<reference evidence="13 14" key="1">
    <citation type="submission" date="2016-07" db="EMBL/GenBank/DDBJ databases">
        <title>Pervasive Adenine N6-methylation of Active Genes in Fungi.</title>
        <authorList>
            <consortium name="DOE Joint Genome Institute"/>
            <person name="Mondo S.J."/>
            <person name="Dannebaum R.O."/>
            <person name="Kuo R.C."/>
            <person name="Labutti K."/>
            <person name="Haridas S."/>
            <person name="Kuo A."/>
            <person name="Salamov A."/>
            <person name="Ahrendt S.R."/>
            <person name="Lipzen A."/>
            <person name="Sullivan W."/>
            <person name="Andreopoulos W.B."/>
            <person name="Clum A."/>
            <person name="Lindquist E."/>
            <person name="Daum C."/>
            <person name="Ramamoorthy G.K."/>
            <person name="Gryganskyi A."/>
            <person name="Culley D."/>
            <person name="Magnuson J.K."/>
            <person name="James T.Y."/>
            <person name="O'Malley M.A."/>
            <person name="Stajich J.E."/>
            <person name="Spatafora J.W."/>
            <person name="Visel A."/>
            <person name="Grigoriev I.V."/>
        </authorList>
    </citation>
    <scope>NUCLEOTIDE SEQUENCE [LARGE SCALE GENOMIC DNA]</scope>
    <source>
        <strain evidence="13 14">ATCC 12442</strain>
    </source>
</reference>
<proteinExistence type="inferred from homology"/>
<dbReference type="GO" id="GO:0005576">
    <property type="term" value="C:extracellular region"/>
    <property type="evidence" value="ECO:0007669"/>
    <property type="project" value="TreeGrafter"/>
</dbReference>
<keyword evidence="6 8" id="KW-0326">Glycosidase</keyword>
<evidence type="ECO:0000256" key="1">
    <source>
        <dbReference type="ARBA" id="ARBA00000822"/>
    </source>
</evidence>
<evidence type="ECO:0000256" key="5">
    <source>
        <dbReference type="ARBA" id="ARBA00023277"/>
    </source>
</evidence>
<dbReference type="PANTHER" id="PTHR45708:SF49">
    <property type="entry name" value="ENDOCHITINASE"/>
    <property type="match status" value="1"/>
</dbReference>
<keyword evidence="3 8" id="KW-0378">Hydrolase</keyword>
<evidence type="ECO:0000256" key="7">
    <source>
        <dbReference type="ARBA" id="ARBA00023326"/>
    </source>
</evidence>
<evidence type="ECO:0000256" key="2">
    <source>
        <dbReference type="ARBA" id="ARBA00012729"/>
    </source>
</evidence>
<dbReference type="GO" id="GO:0000272">
    <property type="term" value="P:polysaccharide catabolic process"/>
    <property type="evidence" value="ECO:0007669"/>
    <property type="project" value="UniProtKB-KW"/>
</dbReference>
<dbReference type="GO" id="GO:0008843">
    <property type="term" value="F:endochitinase activity"/>
    <property type="evidence" value="ECO:0007669"/>
    <property type="project" value="UniProtKB-EC"/>
</dbReference>
<evidence type="ECO:0000256" key="8">
    <source>
        <dbReference type="RuleBase" id="RU000489"/>
    </source>
</evidence>
<sequence>MKNFATPLFLLFTNIVLGVLGFDPNCNSNVAVYWGQNSGASGSLPYQKPLGAYCDDDNGAGGYPVLNFANICDYTKNSSVPVFPGTELMHCSDMGADIKKCQKRGKIVLLSIGGATAQLNSDAATFSKQVWDLFMEGSSQYRPFDDAIIDGVDLDFEQSSQMDIVQFANNMNQYYKSSPTSRKYYLTTAPQCPYPDANLHKVLTGAHVDMAFIQFYNSGWCDNSKYGLPHWPQAQNYYMWEDAWQNKSFANPNMKLYVGATAGSGAGNPSSYVSPSFFAQELKELQGNYTHWAYGSSPNYAANAKQALMAGSRCSANPPSSTTTTTRSNFEYNYGSSFEYILDLNPIPTTATSTPPATTSTSAPATTSAPASTTTAGTGPVAGGPCSSQGTFQCADSSGKNPAYFGCGSGTACFQTGSSIYCNWPSS</sequence>
<protein>
    <recommendedName>
        <fullName evidence="2">chitinase</fullName>
        <ecNumber evidence="2">3.2.1.14</ecNumber>
    </recommendedName>
</protein>
<dbReference type="GeneID" id="63802544"/>
<comment type="caution">
    <text evidence="13">The sequence shown here is derived from an EMBL/GenBank/DDBJ whole genome shotgun (WGS) entry which is preliminary data.</text>
</comment>
<dbReference type="GO" id="GO:0006032">
    <property type="term" value="P:chitin catabolic process"/>
    <property type="evidence" value="ECO:0007669"/>
    <property type="project" value="UniProtKB-KW"/>
</dbReference>
<comment type="similarity">
    <text evidence="9">Belongs to the glycosyl hydrolase 18 family.</text>
</comment>
<dbReference type="Pfam" id="PF00704">
    <property type="entry name" value="Glyco_hydro_18"/>
    <property type="match status" value="1"/>
</dbReference>
<feature type="signal peptide" evidence="11">
    <location>
        <begin position="1"/>
        <end position="21"/>
    </location>
</feature>
<evidence type="ECO:0000256" key="11">
    <source>
        <dbReference type="SAM" id="SignalP"/>
    </source>
</evidence>
<dbReference type="InterPro" id="IPR017853">
    <property type="entry name" value="GH"/>
</dbReference>
<evidence type="ECO:0000313" key="13">
    <source>
        <dbReference type="EMBL" id="ORX73540.1"/>
    </source>
</evidence>